<comment type="caution">
    <text evidence="1">The sequence shown here is derived from an EMBL/GenBank/DDBJ whole genome shotgun (WGS) entry which is preliminary data.</text>
</comment>
<keyword evidence="2" id="KW-1185">Reference proteome</keyword>
<dbReference type="OrthoDB" id="129421at2759"/>
<accession>A0A225UQT6</accession>
<dbReference type="AlphaFoldDB" id="A0A225UQT6"/>
<gene>
    <name evidence="1" type="ORF">PHMEG_00034539</name>
</gene>
<reference evidence="2" key="1">
    <citation type="submission" date="2017-03" db="EMBL/GenBank/DDBJ databases">
        <title>Phytopthora megakarya and P. palmivora, two closely related causual agents of cacao black pod achieved similar genome size and gene model numbers by different mechanisms.</title>
        <authorList>
            <person name="Ali S."/>
            <person name="Shao J."/>
            <person name="Larry D.J."/>
            <person name="Kronmiller B."/>
            <person name="Shen D."/>
            <person name="Strem M.D."/>
            <person name="Melnick R.L."/>
            <person name="Guiltinan M.J."/>
            <person name="Tyler B.M."/>
            <person name="Meinhardt L.W."/>
            <person name="Bailey B.A."/>
        </authorList>
    </citation>
    <scope>NUCLEOTIDE SEQUENCE [LARGE SCALE GENOMIC DNA]</scope>
    <source>
        <strain evidence="2">zdho120</strain>
    </source>
</reference>
<name>A0A225UQT6_9STRA</name>
<dbReference type="EMBL" id="NBNE01012915">
    <property type="protein sequence ID" value="OWY95452.1"/>
    <property type="molecule type" value="Genomic_DNA"/>
</dbReference>
<sequence length="171" mass="18752">MTNPSQISLPDLNLSEASQGLIASTDSNYAQATEKFLRETKSLSNGGNVIEDKPDVQKLPSTSAAVHNQIRVSNELSLNVKATVTLQEFVKWMTSTPDLTKVGSVASKYPLVRANLVSKDANYISPWKLVERVNSALLRWVAQQTGEEDLHLEKDDVIPAAYLSSEMDGFS</sequence>
<dbReference type="Proteomes" id="UP000198211">
    <property type="component" value="Unassembled WGS sequence"/>
</dbReference>
<organism evidence="1 2">
    <name type="scientific">Phytophthora megakarya</name>
    <dbReference type="NCBI Taxonomy" id="4795"/>
    <lineage>
        <taxon>Eukaryota</taxon>
        <taxon>Sar</taxon>
        <taxon>Stramenopiles</taxon>
        <taxon>Oomycota</taxon>
        <taxon>Peronosporomycetes</taxon>
        <taxon>Peronosporales</taxon>
        <taxon>Peronosporaceae</taxon>
        <taxon>Phytophthora</taxon>
    </lineage>
</organism>
<evidence type="ECO:0000313" key="2">
    <source>
        <dbReference type="Proteomes" id="UP000198211"/>
    </source>
</evidence>
<evidence type="ECO:0000313" key="1">
    <source>
        <dbReference type="EMBL" id="OWY95452.1"/>
    </source>
</evidence>
<protein>
    <submittedName>
        <fullName evidence="1">Uncharacterized protein</fullName>
    </submittedName>
</protein>
<feature type="non-terminal residue" evidence="1">
    <location>
        <position position="171"/>
    </location>
</feature>
<proteinExistence type="predicted"/>